<keyword evidence="3" id="KW-1185">Reference proteome</keyword>
<evidence type="ECO:0000313" key="3">
    <source>
        <dbReference type="Proteomes" id="UP000022447"/>
    </source>
</evidence>
<dbReference type="RefSeq" id="WP_037265282.1">
    <property type="nucleotide sequence ID" value="NZ_JALZ01000029.1"/>
</dbReference>
<evidence type="ECO:0000313" key="2">
    <source>
        <dbReference type="EMBL" id="ETX13317.1"/>
    </source>
</evidence>
<feature type="compositionally biased region" description="Gly residues" evidence="1">
    <location>
        <begin position="220"/>
        <end position="231"/>
    </location>
</feature>
<protein>
    <submittedName>
        <fullName evidence="2">Uncharacterized protein</fullName>
    </submittedName>
</protein>
<evidence type="ECO:0000256" key="1">
    <source>
        <dbReference type="SAM" id="MobiDB-lite"/>
    </source>
</evidence>
<reference evidence="2 3" key="1">
    <citation type="submission" date="2014-01" db="EMBL/GenBank/DDBJ databases">
        <title>Roseivivax halodurans JCM 10272 Genome Sequencing.</title>
        <authorList>
            <person name="Lai Q."/>
            <person name="Li G."/>
            <person name="Shao Z."/>
        </authorList>
    </citation>
    <scope>NUCLEOTIDE SEQUENCE [LARGE SCALE GENOMIC DNA]</scope>
    <source>
        <strain evidence="2 3">JCM 10272</strain>
    </source>
</reference>
<proteinExistence type="predicted"/>
<organism evidence="2 3">
    <name type="scientific">Roseivivax halodurans JCM 10272</name>
    <dbReference type="NCBI Taxonomy" id="1449350"/>
    <lineage>
        <taxon>Bacteria</taxon>
        <taxon>Pseudomonadati</taxon>
        <taxon>Pseudomonadota</taxon>
        <taxon>Alphaproteobacteria</taxon>
        <taxon>Rhodobacterales</taxon>
        <taxon>Roseobacteraceae</taxon>
        <taxon>Roseivivax</taxon>
    </lineage>
</organism>
<sequence length="251" mass="26149">MAELNNLELGEDLAETIGTALVESGNLPPSLQGIGDAASRANRVADGLNTATSGIDRITRPDNPDVVLESGLTSREIQNRAFEAADLDHFIIDEPELTPAPGYVLNRNIQVLSENDPAAIPGMLENSLFGTDEPTVSEGASVRLDIREERASDAANAAAEEEFGADSFGFIDFATTDDFNDDGGDEDADLASAEAAFGTTDDGLIDFPGANDFDDDDGGSDGGSDFGGSGGSYPEPGDFNSPEDFGVSDPF</sequence>
<dbReference type="Proteomes" id="UP000022447">
    <property type="component" value="Unassembled WGS sequence"/>
</dbReference>
<feature type="compositionally biased region" description="Acidic residues" evidence="1">
    <location>
        <begin position="178"/>
        <end position="189"/>
    </location>
</feature>
<name>X7EBI8_9RHOB</name>
<feature type="region of interest" description="Disordered" evidence="1">
    <location>
        <begin position="177"/>
        <end position="251"/>
    </location>
</feature>
<gene>
    <name evidence="2" type="ORF">OCH239_10770</name>
</gene>
<dbReference type="PATRIC" id="fig|1449350.3.peg.3480"/>
<comment type="caution">
    <text evidence="2">The sequence shown here is derived from an EMBL/GenBank/DDBJ whole genome shotgun (WGS) entry which is preliminary data.</text>
</comment>
<accession>X7EBI8</accession>
<dbReference type="EMBL" id="JALZ01000029">
    <property type="protein sequence ID" value="ETX13317.1"/>
    <property type="molecule type" value="Genomic_DNA"/>
</dbReference>
<dbReference type="AlphaFoldDB" id="X7EBI8"/>
<dbReference type="STRING" id="1449350.OCH239_10770"/>